<sequence length="323" mass="35588">MGEEVDGGFSPAVENDQNMEKEGNAGSSPAAVEKDQNIVEDRDRKSLPSLEKDQKVGEDGDGESSPVVERYENVGEEEDGKSSQEVGKDQNIGKEEDGGFLPVAENDGNTGEEEEDEESSPVVEKDQNIGVEEAEKDGGFSQGPLPFGEVQTAMDYLQSLVKGEARSGKESIIVSPDSNIVLKSGRARFNNALDLLQKEPAVENLVVNISSDKGFWNAIMKNEAVQNLRSSISKERDTQLEMKESTEGPDMKTRVLGWIQEMITRSKIRELIEKIGAMLADLFVAKHKDKPISDLNDLQEERIRSSFLLSVVIIFIIVLTRNN</sequence>
<name>A0AAV1DVI8_OLDCO</name>
<dbReference type="EMBL" id="OX459124">
    <property type="protein sequence ID" value="CAI9111845.1"/>
    <property type="molecule type" value="Genomic_DNA"/>
</dbReference>
<organism evidence="2 3">
    <name type="scientific">Oldenlandia corymbosa var. corymbosa</name>
    <dbReference type="NCBI Taxonomy" id="529605"/>
    <lineage>
        <taxon>Eukaryota</taxon>
        <taxon>Viridiplantae</taxon>
        <taxon>Streptophyta</taxon>
        <taxon>Embryophyta</taxon>
        <taxon>Tracheophyta</taxon>
        <taxon>Spermatophyta</taxon>
        <taxon>Magnoliopsida</taxon>
        <taxon>eudicotyledons</taxon>
        <taxon>Gunneridae</taxon>
        <taxon>Pentapetalae</taxon>
        <taxon>asterids</taxon>
        <taxon>lamiids</taxon>
        <taxon>Gentianales</taxon>
        <taxon>Rubiaceae</taxon>
        <taxon>Rubioideae</taxon>
        <taxon>Spermacoceae</taxon>
        <taxon>Hedyotis-Oldenlandia complex</taxon>
        <taxon>Oldenlandia</taxon>
    </lineage>
</organism>
<keyword evidence="3" id="KW-1185">Reference proteome</keyword>
<feature type="region of interest" description="Disordered" evidence="1">
    <location>
        <begin position="1"/>
        <end position="128"/>
    </location>
</feature>
<feature type="compositionally biased region" description="Basic and acidic residues" evidence="1">
    <location>
        <begin position="32"/>
        <end position="58"/>
    </location>
</feature>
<accession>A0AAV1DVI8</accession>
<reference evidence="2" key="1">
    <citation type="submission" date="2023-03" db="EMBL/GenBank/DDBJ databases">
        <authorList>
            <person name="Julca I."/>
        </authorList>
    </citation>
    <scope>NUCLEOTIDE SEQUENCE</scope>
</reference>
<feature type="compositionally biased region" description="Acidic residues" evidence="1">
    <location>
        <begin position="110"/>
        <end position="119"/>
    </location>
</feature>
<dbReference type="PANTHER" id="PTHR33625:SF2">
    <property type="entry name" value="POST-SET DOMAIN-CONTAINING PROTEIN"/>
    <property type="match status" value="1"/>
</dbReference>
<dbReference type="Proteomes" id="UP001161247">
    <property type="component" value="Chromosome 7"/>
</dbReference>
<feature type="compositionally biased region" description="Basic and acidic residues" evidence="1">
    <location>
        <begin position="80"/>
        <end position="97"/>
    </location>
</feature>
<proteinExistence type="predicted"/>
<dbReference type="PANTHER" id="PTHR33625">
    <property type="entry name" value="OS08G0179900 PROTEIN"/>
    <property type="match status" value="1"/>
</dbReference>
<evidence type="ECO:0000313" key="3">
    <source>
        <dbReference type="Proteomes" id="UP001161247"/>
    </source>
</evidence>
<evidence type="ECO:0000313" key="2">
    <source>
        <dbReference type="EMBL" id="CAI9111845.1"/>
    </source>
</evidence>
<gene>
    <name evidence="2" type="ORF">OLC1_LOCUS19142</name>
</gene>
<protein>
    <submittedName>
        <fullName evidence="2">OLC1v1012168C1</fullName>
    </submittedName>
</protein>
<evidence type="ECO:0000256" key="1">
    <source>
        <dbReference type="SAM" id="MobiDB-lite"/>
    </source>
</evidence>
<dbReference type="AlphaFoldDB" id="A0AAV1DVI8"/>